<evidence type="ECO:0000256" key="2">
    <source>
        <dbReference type="ARBA" id="ARBA00022857"/>
    </source>
</evidence>
<accession>A0A9J2PM11</accession>
<dbReference type="AlphaFoldDB" id="A0A9J2PM11"/>
<sequence length="383" mass="43223">MSVYEWIIGAWTTLVIYCIGFYYTLVEFFNDRFSVTNRSYVEYLRMKIESSGFRRCSIAREHPIAVVTGASGTIGYEIVRQLLNLGYKVEAIAREAGCLTTLKDVRLSIHLIDMGDLIKVRRVADEIVGRAPEGIDLLVCNAGIMFHHYEVNAAGHEQHMAVNLLSHALLIDVLLSSMRNATHPIRIICVSSSTAHAVHIDDTAIQNGGIFARYINGYHAYALSKLSLALYAEQLNRYLEEELLERDTEKCRIKVCSVHPGCVPGDLYRNVFYPCRILINYLLSPFMRKAAVAAAEILATVMNDELKGGCYYEPFSIAELLCLRCRKAAVAAAEILATVMNDELKGGCYYERMESVALRPDIPDTVRRRLFNRIQQTVHYSNF</sequence>
<dbReference type="PANTHER" id="PTHR24320">
    <property type="entry name" value="RETINOL DEHYDROGENASE"/>
    <property type="match status" value="1"/>
</dbReference>
<proteinExistence type="inferred from homology"/>
<dbReference type="WBParaSite" id="ALUE_0001035901-mRNA-1">
    <property type="protein sequence ID" value="ALUE_0001035901-mRNA-1"/>
    <property type="gene ID" value="ALUE_0001035901"/>
</dbReference>
<evidence type="ECO:0000256" key="3">
    <source>
        <dbReference type="ARBA" id="ARBA00023002"/>
    </source>
</evidence>
<dbReference type="PRINTS" id="PR00081">
    <property type="entry name" value="GDHRDH"/>
</dbReference>
<dbReference type="Gene3D" id="3.40.50.720">
    <property type="entry name" value="NAD(P)-binding Rossmann-like Domain"/>
    <property type="match status" value="1"/>
</dbReference>
<evidence type="ECO:0000313" key="6">
    <source>
        <dbReference type="WBParaSite" id="ALUE_0001035901-mRNA-1"/>
    </source>
</evidence>
<dbReference type="Pfam" id="PF00106">
    <property type="entry name" value="adh_short"/>
    <property type="match status" value="1"/>
</dbReference>
<evidence type="ECO:0000313" key="5">
    <source>
        <dbReference type="Proteomes" id="UP000036681"/>
    </source>
</evidence>
<organism evidence="5 6">
    <name type="scientific">Ascaris lumbricoides</name>
    <name type="common">Giant roundworm</name>
    <dbReference type="NCBI Taxonomy" id="6252"/>
    <lineage>
        <taxon>Eukaryota</taxon>
        <taxon>Metazoa</taxon>
        <taxon>Ecdysozoa</taxon>
        <taxon>Nematoda</taxon>
        <taxon>Chromadorea</taxon>
        <taxon>Rhabditida</taxon>
        <taxon>Spirurina</taxon>
        <taxon>Ascaridomorpha</taxon>
        <taxon>Ascaridoidea</taxon>
        <taxon>Ascarididae</taxon>
        <taxon>Ascaris</taxon>
    </lineage>
</organism>
<protein>
    <submittedName>
        <fullName evidence="6">NAD-dependent epimerase/dehydratase domain-containing protein</fullName>
    </submittedName>
</protein>
<dbReference type="SUPFAM" id="SSF51735">
    <property type="entry name" value="NAD(P)-binding Rossmann-fold domains"/>
    <property type="match status" value="1"/>
</dbReference>
<evidence type="ECO:0000256" key="1">
    <source>
        <dbReference type="ARBA" id="ARBA00006484"/>
    </source>
</evidence>
<dbReference type="GO" id="GO:0016491">
    <property type="term" value="F:oxidoreductase activity"/>
    <property type="evidence" value="ECO:0007669"/>
    <property type="project" value="UniProtKB-KW"/>
</dbReference>
<keyword evidence="4" id="KW-0812">Transmembrane</keyword>
<evidence type="ECO:0000256" key="4">
    <source>
        <dbReference type="SAM" id="Phobius"/>
    </source>
</evidence>
<dbReference type="Proteomes" id="UP000036681">
    <property type="component" value="Unplaced"/>
</dbReference>
<dbReference type="InterPro" id="IPR002347">
    <property type="entry name" value="SDR_fam"/>
</dbReference>
<keyword evidence="4" id="KW-0472">Membrane</keyword>
<dbReference type="InterPro" id="IPR036291">
    <property type="entry name" value="NAD(P)-bd_dom_sf"/>
</dbReference>
<keyword evidence="2" id="KW-0521">NADP</keyword>
<reference evidence="6" key="1">
    <citation type="submission" date="2023-03" db="UniProtKB">
        <authorList>
            <consortium name="WormBaseParasite"/>
        </authorList>
    </citation>
    <scope>IDENTIFICATION</scope>
</reference>
<dbReference type="PANTHER" id="PTHR24320:SF282">
    <property type="entry name" value="WW DOMAIN-CONTAINING OXIDOREDUCTASE"/>
    <property type="match status" value="1"/>
</dbReference>
<name>A0A9J2PM11_ASCLU</name>
<keyword evidence="4" id="KW-1133">Transmembrane helix</keyword>
<comment type="similarity">
    <text evidence="1">Belongs to the short-chain dehydrogenases/reductases (SDR) family.</text>
</comment>
<keyword evidence="3" id="KW-0560">Oxidoreductase</keyword>
<feature type="transmembrane region" description="Helical" evidence="4">
    <location>
        <begin position="6"/>
        <end position="25"/>
    </location>
</feature>
<keyword evidence="5" id="KW-1185">Reference proteome</keyword>